<organism evidence="1 2">
    <name type="scientific">Stachybotrys chlorohalonatus (strain IBT 40285)</name>
    <dbReference type="NCBI Taxonomy" id="1283841"/>
    <lineage>
        <taxon>Eukaryota</taxon>
        <taxon>Fungi</taxon>
        <taxon>Dikarya</taxon>
        <taxon>Ascomycota</taxon>
        <taxon>Pezizomycotina</taxon>
        <taxon>Sordariomycetes</taxon>
        <taxon>Hypocreomycetidae</taxon>
        <taxon>Hypocreales</taxon>
        <taxon>Stachybotryaceae</taxon>
        <taxon>Stachybotrys</taxon>
    </lineage>
</organism>
<proteinExistence type="predicted"/>
<dbReference type="AlphaFoldDB" id="A0A084QJW1"/>
<dbReference type="InParanoid" id="A0A084QJW1"/>
<dbReference type="EMBL" id="KL660693">
    <property type="protein sequence ID" value="KFA64246.1"/>
    <property type="molecule type" value="Genomic_DNA"/>
</dbReference>
<reference evidence="1 2" key="1">
    <citation type="journal article" date="2014" name="BMC Genomics">
        <title>Comparative genome sequencing reveals chemotype-specific gene clusters in the toxigenic black mold Stachybotrys.</title>
        <authorList>
            <person name="Semeiks J."/>
            <person name="Borek D."/>
            <person name="Otwinowski Z."/>
            <person name="Grishin N.V."/>
        </authorList>
    </citation>
    <scope>NUCLEOTIDE SEQUENCE [LARGE SCALE GENOMIC DNA]</scope>
    <source>
        <strain evidence="1 2">IBT 40285</strain>
    </source>
</reference>
<keyword evidence="2" id="KW-1185">Reference proteome</keyword>
<dbReference type="STRING" id="1283841.A0A084QJW1"/>
<dbReference type="Proteomes" id="UP000028524">
    <property type="component" value="Unassembled WGS sequence"/>
</dbReference>
<dbReference type="HOGENOM" id="CLU_1240831_0_0_1"/>
<evidence type="ECO:0000313" key="2">
    <source>
        <dbReference type="Proteomes" id="UP000028524"/>
    </source>
</evidence>
<name>A0A084QJW1_STAC4</name>
<evidence type="ECO:0008006" key="3">
    <source>
        <dbReference type="Google" id="ProtNLM"/>
    </source>
</evidence>
<dbReference type="OrthoDB" id="3563468at2759"/>
<evidence type="ECO:0000313" key="1">
    <source>
        <dbReference type="EMBL" id="KFA64246.1"/>
    </source>
</evidence>
<gene>
    <name evidence="1" type="ORF">S40285_06756</name>
</gene>
<sequence length="223" mass="24096">MSGEQDSQLPSYESFQIDQYCTLKIPSGSSSNAGPGLIIIVPWHPHTRATNPDQTPTDPEPVDKWATQGFTVAGLTVPPDGAFDAKSRIQMALRVLREQSSIKAPGTVGLIIHDNSVVDAVDRASAALRTDGIACIIMYLAESHLPLWTPPNAPVPTLLHASRPDHGFAVFEDAPSFLTLESYPNTKPLFALANYTDYNAEAANLAHSRSVGFLKEHISLAPR</sequence>
<accession>A0A084QJW1</accession>
<protein>
    <recommendedName>
        <fullName evidence="3">Dienelactone hydrolase domain-containing protein</fullName>
    </recommendedName>
</protein>